<organism evidence="2 3">
    <name type="scientific">Periconia macrospinosa</name>
    <dbReference type="NCBI Taxonomy" id="97972"/>
    <lineage>
        <taxon>Eukaryota</taxon>
        <taxon>Fungi</taxon>
        <taxon>Dikarya</taxon>
        <taxon>Ascomycota</taxon>
        <taxon>Pezizomycotina</taxon>
        <taxon>Dothideomycetes</taxon>
        <taxon>Pleosporomycetidae</taxon>
        <taxon>Pleosporales</taxon>
        <taxon>Massarineae</taxon>
        <taxon>Periconiaceae</taxon>
        <taxon>Periconia</taxon>
    </lineage>
</organism>
<evidence type="ECO:0000313" key="2">
    <source>
        <dbReference type="EMBL" id="PVI00363.1"/>
    </source>
</evidence>
<dbReference type="EMBL" id="KZ805375">
    <property type="protein sequence ID" value="PVI00363.1"/>
    <property type="molecule type" value="Genomic_DNA"/>
</dbReference>
<feature type="compositionally biased region" description="Polar residues" evidence="1">
    <location>
        <begin position="679"/>
        <end position="695"/>
    </location>
</feature>
<gene>
    <name evidence="2" type="ORF">DM02DRAFT_397355</name>
</gene>
<sequence length="991" mass="107364">MARHKGSKFSFPLPRRKSHSKLVQDAGHDRSHELPSPSTVPLTPSFSSRYHHHSPSRHDHNPSPASSKAQRVLGTDAPPFRPSSKQTSAVPPLSPAYVTVTLSDTGSDYDARTASDFGPSQEYKLPKAVALSNRASSTILPPSNMAYVGSEPPASPSSTASMQLRPRASDSTMRSHYDARSSPLSISQQTSNSAVRDMALRKGKPPVVTLNNSGSGNSTEHYASSPLAHETFQDTDTHTKKNKTNNRRSNTPRLDLAKLFPKPRSNGSQPYDKGLLSPSKLVNSPTAMSVSSDYFPRPMERQPTPTPQGQSKLTKPRPQQNSSAPMLKKPTSLGRLHKRDQCDNAKINVRRPPPGIKHWFDGFDDDSDEMDEDDTPALHSPKPIKPYEYQQNNFSSGRFEQSAGAPKPQQPHVVHQMLDPRKAQYIHANSHLAQRLTSPSQLSLQSQSSQTTAKTKDSSLSRSNLQNSSVLSFSSSEDEGESDVDSNRIASRKKVPVRDSINIADHGDIVIGQAQAFPVRPPHNRKSSTGKFSVMSTSTTAATIEVMYTPEPYSIQQFPRPFGSSNQSTGSSRRSSSHVRQQPSIIREAESEDARPQTAVAPQSPSSRSIRTSTSEPRSRLETQKFMAVTPEEEALLEALRKKRAAMAQQSWVNGYATAIKNEEVIRQITPPESKQKSYRTSAFLSIDSPPSQSPVRVVDAKKPNRKTPAPIQTPLASSLMRSRSAHAKSSSGGRSIGGDSSYGDISADRPVPTDEATLAHRLSRPEFSPLDLFPSPSNRLSVISQSTADHLSLPSPVTPGLRHGESEVVVKVASSEPSMNSDNDDVAVLETGVLDPPSGSIKPDDQGANHRRRRTASSGTDVAVPALQKSSLKDLRPVSEASSRASHAPEPVPSLPSIPRKSSLRKSQLSVSTSGLSNRHNSVSSSRTSSPARNHFDRRTSRSSRGSHSVSRIGSMGSLGSTTSIARNSISDDVLAAWGSLGGNYDGPRA</sequence>
<feature type="compositionally biased region" description="Polar residues" evidence="1">
    <location>
        <begin position="307"/>
        <end position="324"/>
    </location>
</feature>
<feature type="compositionally biased region" description="Polar residues" evidence="1">
    <location>
        <begin position="389"/>
        <end position="399"/>
    </location>
</feature>
<feature type="compositionally biased region" description="Low complexity" evidence="1">
    <location>
        <begin position="150"/>
        <end position="161"/>
    </location>
</feature>
<dbReference type="Proteomes" id="UP000244855">
    <property type="component" value="Unassembled WGS sequence"/>
</dbReference>
<dbReference type="AlphaFoldDB" id="A0A2V1DQ34"/>
<protein>
    <submittedName>
        <fullName evidence="2">Uncharacterized protein</fullName>
    </submittedName>
</protein>
<evidence type="ECO:0000256" key="1">
    <source>
        <dbReference type="SAM" id="MobiDB-lite"/>
    </source>
</evidence>
<feature type="compositionally biased region" description="Low complexity" evidence="1">
    <location>
        <begin position="436"/>
        <end position="453"/>
    </location>
</feature>
<feature type="region of interest" description="Disordered" evidence="1">
    <location>
        <begin position="554"/>
        <end position="627"/>
    </location>
</feature>
<feature type="compositionally biased region" description="Low complexity" evidence="1">
    <location>
        <begin position="564"/>
        <end position="584"/>
    </location>
</feature>
<name>A0A2V1DQ34_9PLEO</name>
<proteinExistence type="predicted"/>
<feature type="compositionally biased region" description="Low complexity" evidence="1">
    <location>
        <begin position="730"/>
        <end position="746"/>
    </location>
</feature>
<feature type="compositionally biased region" description="Low complexity" evidence="1">
    <location>
        <begin position="915"/>
        <end position="934"/>
    </location>
</feature>
<feature type="region of interest" description="Disordered" evidence="1">
    <location>
        <begin position="831"/>
        <end position="965"/>
    </location>
</feature>
<dbReference type="STRING" id="97972.A0A2V1DQ34"/>
<feature type="compositionally biased region" description="Polar residues" evidence="1">
    <location>
        <begin position="182"/>
        <end position="194"/>
    </location>
</feature>
<feature type="compositionally biased region" description="Low complexity" evidence="1">
    <location>
        <begin position="604"/>
        <end position="616"/>
    </location>
</feature>
<reference evidence="2 3" key="1">
    <citation type="journal article" date="2018" name="Sci. Rep.">
        <title>Comparative genomics provides insights into the lifestyle and reveals functional heterogeneity of dark septate endophytic fungi.</title>
        <authorList>
            <person name="Knapp D.G."/>
            <person name="Nemeth J.B."/>
            <person name="Barry K."/>
            <person name="Hainaut M."/>
            <person name="Henrissat B."/>
            <person name="Johnson J."/>
            <person name="Kuo A."/>
            <person name="Lim J.H.P."/>
            <person name="Lipzen A."/>
            <person name="Nolan M."/>
            <person name="Ohm R.A."/>
            <person name="Tamas L."/>
            <person name="Grigoriev I.V."/>
            <person name="Spatafora J.W."/>
            <person name="Nagy L.G."/>
            <person name="Kovacs G.M."/>
        </authorList>
    </citation>
    <scope>NUCLEOTIDE SEQUENCE [LARGE SCALE GENOMIC DNA]</scope>
    <source>
        <strain evidence="2 3">DSE2036</strain>
    </source>
</reference>
<feature type="region of interest" description="Disordered" evidence="1">
    <location>
        <begin position="139"/>
        <end position="534"/>
    </location>
</feature>
<evidence type="ECO:0000313" key="3">
    <source>
        <dbReference type="Proteomes" id="UP000244855"/>
    </source>
</evidence>
<dbReference type="OrthoDB" id="5244050at2759"/>
<feature type="compositionally biased region" description="Polar residues" evidence="1">
    <location>
        <begin position="209"/>
        <end position="222"/>
    </location>
</feature>
<feature type="compositionally biased region" description="Acidic residues" evidence="1">
    <location>
        <begin position="362"/>
        <end position="375"/>
    </location>
</feature>
<feature type="region of interest" description="Disordered" evidence="1">
    <location>
        <begin position="668"/>
        <end position="752"/>
    </location>
</feature>
<feature type="compositionally biased region" description="Polar residues" evidence="1">
    <location>
        <begin position="280"/>
        <end position="292"/>
    </location>
</feature>
<feature type="compositionally biased region" description="Low complexity" evidence="1">
    <location>
        <begin position="34"/>
        <end position="48"/>
    </location>
</feature>
<accession>A0A2V1DQ34</accession>
<feature type="region of interest" description="Disordered" evidence="1">
    <location>
        <begin position="1"/>
        <end position="95"/>
    </location>
</feature>
<keyword evidence="3" id="KW-1185">Reference proteome</keyword>
<feature type="compositionally biased region" description="Low complexity" evidence="1">
    <location>
        <begin position="460"/>
        <end position="475"/>
    </location>
</feature>
<feature type="compositionally biased region" description="Low complexity" evidence="1">
    <location>
        <begin position="944"/>
        <end position="956"/>
    </location>
</feature>